<name>A0A073CJH4_PLAA1</name>
<dbReference type="STRING" id="388467.A19Y_3517"/>
<evidence type="ECO:0008006" key="4">
    <source>
        <dbReference type="Google" id="ProtNLM"/>
    </source>
</evidence>
<evidence type="ECO:0000256" key="1">
    <source>
        <dbReference type="SAM" id="MobiDB-lite"/>
    </source>
</evidence>
<gene>
    <name evidence="2" type="ORF">A19Y_3517</name>
</gene>
<keyword evidence="3" id="KW-1185">Reference proteome</keyword>
<dbReference type="InterPro" id="IPR021399">
    <property type="entry name" value="DUF3038"/>
</dbReference>
<dbReference type="AlphaFoldDB" id="A0A073CJH4"/>
<accession>A0A073CJH4</accession>
<dbReference type="PATRIC" id="fig|388467.6.peg.3463"/>
<protein>
    <recommendedName>
        <fullName evidence="4">DUF3038 domain-containing protein</fullName>
    </recommendedName>
</protein>
<feature type="region of interest" description="Disordered" evidence="1">
    <location>
        <begin position="1"/>
        <end position="29"/>
    </location>
</feature>
<proteinExistence type="predicted"/>
<dbReference type="eggNOG" id="ENOG502Z7IT">
    <property type="taxonomic scope" value="Bacteria"/>
</dbReference>
<evidence type="ECO:0000313" key="3">
    <source>
        <dbReference type="Proteomes" id="UP000027395"/>
    </source>
</evidence>
<sequence>MVLKMLHSNSINDQKSNTNRYDLEPEPKPEQRGKITVQLQVLLLAIEALIGIPLETILQVGNLLKLEPNVPDRIELLQKKSEENPLSLEEMRSLVPIICYIAQQDQILIRRALGLVEQMAQQKTDFRQVTLLREYLDTFNESYQQWMTRHPQTPLDLDTLAIKLLIDLLFYSKPNSHQQLWLTLIDSPF</sequence>
<reference evidence="2 3" key="1">
    <citation type="journal article" date="2014" name="Appl. Environ. Microbiol.">
        <title>Elucidation of insertion elements encoded on plasmids and in vitro construction of shuttle vectors from the toxic cyanobacterium Planktothrix.</title>
        <authorList>
            <person name="Christiansen G."/>
            <person name="Goesmann A."/>
            <person name="Kurmayer R."/>
        </authorList>
    </citation>
    <scope>NUCLEOTIDE SEQUENCE [LARGE SCALE GENOMIC DNA]</scope>
    <source>
        <strain evidence="2 3">NIVA-CYA 126/8</strain>
    </source>
</reference>
<dbReference type="EMBL" id="CM002803">
    <property type="protein sequence ID" value="KEI68281.1"/>
    <property type="molecule type" value="Genomic_DNA"/>
</dbReference>
<dbReference type="Proteomes" id="UP000027395">
    <property type="component" value="Chromosome"/>
</dbReference>
<evidence type="ECO:0000313" key="2">
    <source>
        <dbReference type="EMBL" id="KEI68281.1"/>
    </source>
</evidence>
<dbReference type="HOGENOM" id="CLU_104980_0_0_3"/>
<dbReference type="Pfam" id="PF11237">
    <property type="entry name" value="DUF3038"/>
    <property type="match status" value="1"/>
</dbReference>
<organism evidence="2 3">
    <name type="scientific">Planktothrix agardhii (strain NIVA-CYA 126/8)</name>
    <dbReference type="NCBI Taxonomy" id="388467"/>
    <lineage>
        <taxon>Bacteria</taxon>
        <taxon>Bacillati</taxon>
        <taxon>Cyanobacteriota</taxon>
        <taxon>Cyanophyceae</taxon>
        <taxon>Oscillatoriophycideae</taxon>
        <taxon>Oscillatoriales</taxon>
        <taxon>Microcoleaceae</taxon>
        <taxon>Planktothrix</taxon>
    </lineage>
</organism>
<feature type="compositionally biased region" description="Polar residues" evidence="1">
    <location>
        <begin position="7"/>
        <end position="20"/>
    </location>
</feature>